<evidence type="ECO:0000313" key="6">
    <source>
        <dbReference type="Proteomes" id="UP001272940"/>
    </source>
</evidence>
<keyword evidence="2" id="KW-0547">Nucleotide-binding</keyword>
<gene>
    <name evidence="5" type="ORF">NJD11_15970</name>
</gene>
<dbReference type="Pfam" id="PF13589">
    <property type="entry name" value="HATPase_c_3"/>
    <property type="match status" value="1"/>
</dbReference>
<proteinExistence type="inferred from homology"/>
<organism evidence="5 6">
    <name type="scientific">Brevundimonas vesicularis</name>
    <name type="common">Pseudomonas vesicularis</name>
    <dbReference type="NCBI Taxonomy" id="41276"/>
    <lineage>
        <taxon>Bacteria</taxon>
        <taxon>Pseudomonadati</taxon>
        <taxon>Pseudomonadota</taxon>
        <taxon>Alphaproteobacteria</taxon>
        <taxon>Caulobacterales</taxon>
        <taxon>Caulobacteraceae</taxon>
        <taxon>Brevundimonas</taxon>
    </lineage>
</organism>
<name>A0ABU4KTZ2_BREVE</name>
<dbReference type="GO" id="GO:0005524">
    <property type="term" value="F:ATP binding"/>
    <property type="evidence" value="ECO:0007669"/>
    <property type="project" value="UniProtKB-KW"/>
</dbReference>
<dbReference type="InterPro" id="IPR036890">
    <property type="entry name" value="HATPase_C_sf"/>
</dbReference>
<evidence type="ECO:0000256" key="4">
    <source>
        <dbReference type="ARBA" id="ARBA00023186"/>
    </source>
</evidence>
<dbReference type="Gene3D" id="3.30.565.10">
    <property type="entry name" value="Histidine kinase-like ATPase, C-terminal domain"/>
    <property type="match status" value="1"/>
</dbReference>
<dbReference type="Proteomes" id="UP001272940">
    <property type="component" value="Unassembled WGS sequence"/>
</dbReference>
<dbReference type="RefSeq" id="WP_066628648.1">
    <property type="nucleotide sequence ID" value="NZ_JAMYEC010000014.1"/>
</dbReference>
<dbReference type="EMBL" id="JAMYEC010000014">
    <property type="protein sequence ID" value="MDX2336432.1"/>
    <property type="molecule type" value="Genomic_DNA"/>
</dbReference>
<evidence type="ECO:0000313" key="5">
    <source>
        <dbReference type="EMBL" id="MDX2336432.1"/>
    </source>
</evidence>
<sequence>MTQTHDEAMPFSVDITRMIDLLATQIYPSPFALLRENVQNAFDAIMLRRHAGQEFAPQVTVEITAKQIRVVDNGIGMSKAQLRNNFWRAGSSSKNTDEARAAGVVGTFGIGAVANFGIADKLEVISESLTTGERTHCWAERATLSVTDDCIRSTTEEPTGQSGTTIIALMADDRPIDVNQAVAYISDFVRFVEIPVVVNGTVLSQTPLSRAVAELAVSWRWSGEKVALSHRLSADVSLTGAATGEVRAELIKIELDGHPIIGQMILRQGVGALRTFRNRFGLATASIPSIYQLGGVADFLLLQPTAGREALTTESLEFLNLFGAPLDRLISERLAERPEANNSQAFINWVAAHRTWALAGQLRARIEPGDSATLMSLGERSQTTPLLVYSGTDPATMSLASVERPLVQLARNSQRRMCEQGYLNNYGKIEALSDEPKVLNRLKPAELSLSQSALAFRLTEILNSDYFLTADVGFGTISHNLPILVKADKPVSITLNPAAANVAVMLQIYEKEYGAFGHMAKDFVRTVVFPKVSHLVPSATRQGTEAFLKTLQRTRDVFEYERSDLEYLTSLWSDYQDGKISMQQASAKASTVRRSYQTLDPTTMGRVRDVVPDVAESVDALETHSAVVEPNYDALPPVLRTDMSTTRKLLVVDDQDPPLKGFRCFLAISTRVREERGEFFLQPHRTSVVWGGQKVLFIFEHQSGEVGLYYDVQMSEPVAPTSGGGSFETTTIVMKNQIFIPVPEPLRQAFLPDNGETKRLEVRCDLLYIDGGRIET</sequence>
<comment type="similarity">
    <text evidence="1">Belongs to the heat shock protein 90 family.</text>
</comment>
<evidence type="ECO:0000256" key="3">
    <source>
        <dbReference type="ARBA" id="ARBA00022840"/>
    </source>
</evidence>
<protein>
    <submittedName>
        <fullName evidence="5">ATP-binding protein</fullName>
    </submittedName>
</protein>
<reference evidence="5 6" key="1">
    <citation type="journal article" date="2023" name="FEMS Microbes">
        <title>Whole genomes of deep-sea sponge-associated bacteria exhibit high novel natural product potential.</title>
        <authorList>
            <person name="Hesketh-Best P.J."/>
            <person name="January G.G."/>
            <person name="Koch M.J."/>
            <person name="Warburton P.J."/>
            <person name="Howell K.L."/>
            <person name="Upton M."/>
        </authorList>
    </citation>
    <scope>NUCLEOTIDE SEQUENCE [LARGE SCALE GENOMIC DNA]</scope>
    <source>
        <strain evidence="5 6">PC206-O</strain>
    </source>
</reference>
<keyword evidence="3 5" id="KW-0067">ATP-binding</keyword>
<dbReference type="PANTHER" id="PTHR11528">
    <property type="entry name" value="HEAT SHOCK PROTEIN 90 FAMILY MEMBER"/>
    <property type="match status" value="1"/>
</dbReference>
<accession>A0ABU4KTZ2</accession>
<dbReference type="InterPro" id="IPR001404">
    <property type="entry name" value="Hsp90_fam"/>
</dbReference>
<dbReference type="SUPFAM" id="SSF55874">
    <property type="entry name" value="ATPase domain of HSP90 chaperone/DNA topoisomerase II/histidine kinase"/>
    <property type="match status" value="1"/>
</dbReference>
<evidence type="ECO:0000256" key="2">
    <source>
        <dbReference type="ARBA" id="ARBA00022741"/>
    </source>
</evidence>
<keyword evidence="6" id="KW-1185">Reference proteome</keyword>
<evidence type="ECO:0000256" key="1">
    <source>
        <dbReference type="ARBA" id="ARBA00008239"/>
    </source>
</evidence>
<keyword evidence="4" id="KW-0143">Chaperone</keyword>
<comment type="caution">
    <text evidence="5">The sequence shown here is derived from an EMBL/GenBank/DDBJ whole genome shotgun (WGS) entry which is preliminary data.</text>
</comment>